<evidence type="ECO:0000256" key="5">
    <source>
        <dbReference type="ARBA" id="ARBA00022801"/>
    </source>
</evidence>
<keyword evidence="3" id="KW-0645">Protease</keyword>
<dbReference type="Pfam" id="PF00227">
    <property type="entry name" value="Proteasome"/>
    <property type="match status" value="1"/>
</dbReference>
<keyword evidence="5" id="KW-0378">Hydrolase</keyword>
<dbReference type="RefSeq" id="XP_065655594.1">
    <property type="nucleotide sequence ID" value="XM_065799522.1"/>
</dbReference>
<dbReference type="InterPro" id="IPR023333">
    <property type="entry name" value="Proteasome_suB-type"/>
</dbReference>
<dbReference type="CDD" id="cd03762">
    <property type="entry name" value="proteasome_beta_type_6"/>
    <property type="match status" value="1"/>
</dbReference>
<sequence>MAVKIGSSWKSFSNGIHIDSDLYPDWLNSEIKTGTTIMAVEFDGGVVVGADSRTTSGSYVANRVTDKLTPVTDNIFCCRSGSAADTQAIADQVRYELDMHMAESGRQALVKTAANLFRNVCYERRDSASAGIIVAGWDEREGGQVYSVPIGGMCLRQPFSIGGSGSTYIYGHCDSTFVKGMSKDECIKFVTNAVALAIFRDGSSGGCIRLAIINKDGVERKVILGNEIPTFWQG</sequence>
<evidence type="ECO:0000256" key="6">
    <source>
        <dbReference type="ARBA" id="ARBA00022942"/>
    </source>
</evidence>
<evidence type="ECO:0000256" key="3">
    <source>
        <dbReference type="ARBA" id="ARBA00022670"/>
    </source>
</evidence>
<evidence type="ECO:0000256" key="7">
    <source>
        <dbReference type="RuleBase" id="RU004203"/>
    </source>
</evidence>
<dbReference type="InterPro" id="IPR001353">
    <property type="entry name" value="Proteasome_sua/b"/>
</dbReference>
<reference evidence="9" key="1">
    <citation type="submission" date="2025-08" db="UniProtKB">
        <authorList>
            <consortium name="RefSeq"/>
        </authorList>
    </citation>
    <scope>IDENTIFICATION</scope>
</reference>
<keyword evidence="6 7" id="KW-0647">Proteasome</keyword>
<dbReference type="Proteomes" id="UP001652625">
    <property type="component" value="Chromosome 06"/>
</dbReference>
<keyword evidence="8" id="KW-1185">Reference proteome</keyword>
<dbReference type="GeneID" id="100197304"/>
<name>A0ABM4C218_HYDVU</name>
<comment type="similarity">
    <text evidence="7">Belongs to the peptidase T1B family.</text>
</comment>
<dbReference type="PROSITE" id="PS00854">
    <property type="entry name" value="PROTEASOME_BETA_1"/>
    <property type="match status" value="1"/>
</dbReference>
<comment type="function">
    <text evidence="7">Component of the proteasome, a multicatalytic proteinase complex which is characterized by its ability to cleave peptides with Arg, Phe, Tyr, Leu, and Glu adjacent to the leaving group at neutral or slightly basic pH. The proteasome has an ATP-dependent proteolytic activity.</text>
</comment>
<dbReference type="InterPro" id="IPR000243">
    <property type="entry name" value="Pept_T1A_subB"/>
</dbReference>
<evidence type="ECO:0000313" key="8">
    <source>
        <dbReference type="Proteomes" id="UP001652625"/>
    </source>
</evidence>
<protein>
    <recommendedName>
        <fullName evidence="7">Proteasome subunit beta</fullName>
    </recommendedName>
</protein>
<dbReference type="PRINTS" id="PR00141">
    <property type="entry name" value="PROTEASOME"/>
</dbReference>
<comment type="catalytic activity">
    <reaction evidence="1">
        <text>Cleavage of peptide bonds with very broad specificity.</text>
        <dbReference type="EC" id="3.4.25.1"/>
    </reaction>
</comment>
<evidence type="ECO:0000256" key="4">
    <source>
        <dbReference type="ARBA" id="ARBA00022698"/>
    </source>
</evidence>
<comment type="subcellular location">
    <subcellularLocation>
        <location evidence="7">Cytoplasm</location>
    </subcellularLocation>
    <subcellularLocation>
        <location evidence="7">Nucleus</location>
    </subcellularLocation>
</comment>
<proteinExistence type="inferred from homology"/>
<comment type="subunit">
    <text evidence="7">Component of the proteasome complex.</text>
</comment>
<keyword evidence="2 7" id="KW-0963">Cytoplasm</keyword>
<gene>
    <name evidence="9" type="primary">LOC100197304</name>
</gene>
<evidence type="ECO:0000256" key="1">
    <source>
        <dbReference type="ARBA" id="ARBA00001198"/>
    </source>
</evidence>
<dbReference type="PANTHER" id="PTHR32194">
    <property type="entry name" value="METALLOPROTEASE TLDD"/>
    <property type="match status" value="1"/>
</dbReference>
<keyword evidence="4" id="KW-0888">Threonine protease</keyword>
<dbReference type="SUPFAM" id="SSF56235">
    <property type="entry name" value="N-terminal nucleophile aminohydrolases (Ntn hydrolases)"/>
    <property type="match status" value="1"/>
</dbReference>
<keyword evidence="7" id="KW-0539">Nucleus</keyword>
<dbReference type="PROSITE" id="PS51476">
    <property type="entry name" value="PROTEASOME_BETA_2"/>
    <property type="match status" value="1"/>
</dbReference>
<dbReference type="PANTHER" id="PTHR32194:SF0">
    <property type="entry name" value="ATP-DEPENDENT PROTEASE SUBUNIT HSLV"/>
    <property type="match status" value="1"/>
</dbReference>
<evidence type="ECO:0000313" key="9">
    <source>
        <dbReference type="RefSeq" id="XP_065655594.1"/>
    </source>
</evidence>
<dbReference type="GO" id="GO:0000502">
    <property type="term" value="C:proteasome complex"/>
    <property type="evidence" value="ECO:0007669"/>
    <property type="project" value="UniProtKB-KW"/>
</dbReference>
<evidence type="ECO:0000256" key="2">
    <source>
        <dbReference type="ARBA" id="ARBA00022490"/>
    </source>
</evidence>
<dbReference type="InterPro" id="IPR016050">
    <property type="entry name" value="Proteasome_bsu_CS"/>
</dbReference>
<accession>A0ABM4C218</accession>
<dbReference type="InterPro" id="IPR029055">
    <property type="entry name" value="Ntn_hydrolases_N"/>
</dbReference>
<dbReference type="Gene3D" id="3.60.20.10">
    <property type="entry name" value="Glutamine Phosphoribosylpyrophosphate, subunit 1, domain 1"/>
    <property type="match status" value="1"/>
</dbReference>
<organism evidence="8 9">
    <name type="scientific">Hydra vulgaris</name>
    <name type="common">Hydra</name>
    <name type="synonym">Hydra attenuata</name>
    <dbReference type="NCBI Taxonomy" id="6087"/>
    <lineage>
        <taxon>Eukaryota</taxon>
        <taxon>Metazoa</taxon>
        <taxon>Cnidaria</taxon>
        <taxon>Hydrozoa</taxon>
        <taxon>Hydroidolina</taxon>
        <taxon>Anthoathecata</taxon>
        <taxon>Aplanulata</taxon>
        <taxon>Hydridae</taxon>
        <taxon>Hydra</taxon>
    </lineage>
</organism>